<dbReference type="Proteomes" id="UP000316626">
    <property type="component" value="Unassembled WGS sequence"/>
</dbReference>
<evidence type="ECO:0000313" key="2">
    <source>
        <dbReference type="Proteomes" id="UP000316626"/>
    </source>
</evidence>
<dbReference type="EMBL" id="VDGI01000066">
    <property type="protein sequence ID" value="TQR14693.1"/>
    <property type="molecule type" value="Genomic_DNA"/>
</dbReference>
<name>A0A544TB53_9BACI</name>
<accession>A0A544TB53</accession>
<gene>
    <name evidence="1" type="ORF">FG384_19585</name>
</gene>
<keyword evidence="1" id="KW-0378">Hydrolase</keyword>
<dbReference type="SUPFAM" id="SSF55811">
    <property type="entry name" value="Nudix"/>
    <property type="match status" value="1"/>
</dbReference>
<dbReference type="InterPro" id="IPR015797">
    <property type="entry name" value="NUDIX_hydrolase-like_dom_sf"/>
</dbReference>
<keyword evidence="2" id="KW-1185">Reference proteome</keyword>
<comment type="caution">
    <text evidence="1">The sequence shown here is derived from an EMBL/GenBank/DDBJ whole genome shotgun (WGS) entry which is preliminary data.</text>
</comment>
<dbReference type="RefSeq" id="WP_142644352.1">
    <property type="nucleotide sequence ID" value="NZ_VDGI01000066.1"/>
</dbReference>
<reference evidence="1 2" key="1">
    <citation type="submission" date="2019-06" db="EMBL/GenBank/DDBJ databases">
        <title>Psychrobacillus vulpis sp. nov., a new species isolated from feces of a red fox that inhabits in The Tablas de Daimiel Natural Park, Albacete, Spain.</title>
        <authorList>
            <person name="Rodriguez M."/>
            <person name="Reina J.C."/>
            <person name="Bejar V."/>
            <person name="Llamas I."/>
        </authorList>
    </citation>
    <scope>NUCLEOTIDE SEQUENCE [LARGE SCALE GENOMIC DNA]</scope>
    <source>
        <strain evidence="1 2">Z8</strain>
    </source>
</reference>
<proteinExistence type="predicted"/>
<organism evidence="1 2">
    <name type="scientific">Psychrobacillus vulpis</name>
    <dbReference type="NCBI Taxonomy" id="2325572"/>
    <lineage>
        <taxon>Bacteria</taxon>
        <taxon>Bacillati</taxon>
        <taxon>Bacillota</taxon>
        <taxon>Bacilli</taxon>
        <taxon>Bacillales</taxon>
        <taxon>Bacillaceae</taxon>
        <taxon>Psychrobacillus</taxon>
    </lineage>
</organism>
<dbReference type="GO" id="GO:0016787">
    <property type="term" value="F:hydrolase activity"/>
    <property type="evidence" value="ECO:0007669"/>
    <property type="project" value="UniProtKB-KW"/>
</dbReference>
<evidence type="ECO:0000313" key="1">
    <source>
        <dbReference type="EMBL" id="TQR14693.1"/>
    </source>
</evidence>
<dbReference type="Gene3D" id="3.90.79.10">
    <property type="entry name" value="Nucleoside Triphosphate Pyrophosphohydrolase"/>
    <property type="match status" value="1"/>
</dbReference>
<protein>
    <submittedName>
        <fullName evidence="1">NUDIX hydrolase</fullName>
    </submittedName>
</protein>
<sequence length="188" mass="21265">MNINQDVKTSGAYVLYRGLFIFQVGPTEEGDKLGVVRLGGHKEFEETALETARREVFEEASMKITPINSPITYHMSEWGNKPSIIRLGEEIAPILVKGNEQESLSIMYLSYSENEPNPSSETNGLLLLTPEDVHFICNNKITLNDFIKQNGKAILKGNINRDLFLTPFPQLLFLSKLLKEHPDLFIIK</sequence>
<dbReference type="AlphaFoldDB" id="A0A544TB53"/>
<dbReference type="OrthoDB" id="2081936at2"/>